<evidence type="ECO:0000313" key="2">
    <source>
        <dbReference type="Proteomes" id="UP000316304"/>
    </source>
</evidence>
<comment type="caution">
    <text evidence="1">The sequence shown here is derived from an EMBL/GenBank/DDBJ whole genome shotgun (WGS) entry which is preliminary data.</text>
</comment>
<protein>
    <submittedName>
        <fullName evidence="1">Uncharacterized protein</fullName>
    </submittedName>
</protein>
<gene>
    <name evidence="1" type="ORF">Pla52o_14290</name>
</gene>
<reference evidence="1 2" key="1">
    <citation type="submission" date="2019-02" db="EMBL/GenBank/DDBJ databases">
        <title>Deep-cultivation of Planctomycetes and their phenomic and genomic characterization uncovers novel biology.</title>
        <authorList>
            <person name="Wiegand S."/>
            <person name="Jogler M."/>
            <person name="Boedeker C."/>
            <person name="Pinto D."/>
            <person name="Vollmers J."/>
            <person name="Rivas-Marin E."/>
            <person name="Kohn T."/>
            <person name="Peeters S.H."/>
            <person name="Heuer A."/>
            <person name="Rast P."/>
            <person name="Oberbeckmann S."/>
            <person name="Bunk B."/>
            <person name="Jeske O."/>
            <person name="Meyerdierks A."/>
            <person name="Storesund J.E."/>
            <person name="Kallscheuer N."/>
            <person name="Luecker S."/>
            <person name="Lage O.M."/>
            <person name="Pohl T."/>
            <person name="Merkel B.J."/>
            <person name="Hornburger P."/>
            <person name="Mueller R.-W."/>
            <person name="Bruemmer F."/>
            <person name="Labrenz M."/>
            <person name="Spormann A.M."/>
            <person name="Op Den Camp H."/>
            <person name="Overmann J."/>
            <person name="Amann R."/>
            <person name="Jetten M.S.M."/>
            <person name="Mascher T."/>
            <person name="Medema M.H."/>
            <person name="Devos D.P."/>
            <person name="Kaster A.-K."/>
            <person name="Ovreas L."/>
            <person name="Rohde M."/>
            <person name="Galperin M.Y."/>
            <person name="Jogler C."/>
        </authorList>
    </citation>
    <scope>NUCLEOTIDE SEQUENCE [LARGE SCALE GENOMIC DNA]</scope>
    <source>
        <strain evidence="1 2">Pla52o</strain>
    </source>
</reference>
<evidence type="ECO:0000313" key="1">
    <source>
        <dbReference type="EMBL" id="TWU25131.1"/>
    </source>
</evidence>
<dbReference type="AlphaFoldDB" id="A0A5C6CP23"/>
<keyword evidence="2" id="KW-1185">Reference proteome</keyword>
<proteinExistence type="predicted"/>
<organism evidence="1 2">
    <name type="scientific">Novipirellula galeiformis</name>
    <dbReference type="NCBI Taxonomy" id="2528004"/>
    <lineage>
        <taxon>Bacteria</taxon>
        <taxon>Pseudomonadati</taxon>
        <taxon>Planctomycetota</taxon>
        <taxon>Planctomycetia</taxon>
        <taxon>Pirellulales</taxon>
        <taxon>Pirellulaceae</taxon>
        <taxon>Novipirellula</taxon>
    </lineage>
</organism>
<name>A0A5C6CP23_9BACT</name>
<accession>A0A5C6CP23</accession>
<dbReference type="EMBL" id="SJPT01000002">
    <property type="protein sequence ID" value="TWU25131.1"/>
    <property type="molecule type" value="Genomic_DNA"/>
</dbReference>
<dbReference type="Proteomes" id="UP000316304">
    <property type="component" value="Unassembled WGS sequence"/>
</dbReference>
<sequence>MTRLDCENTLTTEAPDHPETIDYQLASSLLGNEPIGNEAIAPDRSDHACPMCGQPKQTWSTLLQFKATAVYESGIENAQRCYEGDGFRR</sequence>